<gene>
    <name evidence="2" type="ORF">JD108_07295</name>
    <name evidence="3" type="ORF">KDJ56_06975</name>
</gene>
<dbReference type="Proteomes" id="UP000595847">
    <property type="component" value="Chromosome"/>
</dbReference>
<protein>
    <submittedName>
        <fullName evidence="2">Uncharacterized protein</fullName>
    </submittedName>
</protein>
<keyword evidence="1" id="KW-0812">Transmembrane</keyword>
<keyword evidence="5" id="KW-1185">Reference proteome</keyword>
<dbReference type="KEGG" id="bcop:JD108_07295"/>
<feature type="transmembrane region" description="Helical" evidence="1">
    <location>
        <begin position="29"/>
        <end position="48"/>
    </location>
</feature>
<evidence type="ECO:0000256" key="1">
    <source>
        <dbReference type="SAM" id="Phobius"/>
    </source>
</evidence>
<dbReference type="EMBL" id="CP066308">
    <property type="protein sequence ID" value="QQE75678.1"/>
    <property type="molecule type" value="Genomic_DNA"/>
</dbReference>
<proteinExistence type="predicted"/>
<evidence type="ECO:0000313" key="3">
    <source>
        <dbReference type="EMBL" id="QUO42704.1"/>
    </source>
</evidence>
<reference evidence="2 4" key="1">
    <citation type="submission" date="2020-12" db="EMBL/GenBank/DDBJ databases">
        <title>strain FJAT-54423T represents a novel species of the genus Brevibacillus.</title>
        <authorList>
            <person name="Tang R."/>
        </authorList>
    </citation>
    <scope>NUCLEOTIDE SEQUENCE [LARGE SCALE GENOMIC DNA]</scope>
    <source>
        <strain evidence="2 4">FJAT-54423</strain>
    </source>
</reference>
<dbReference type="RefSeq" id="WP_198829199.1">
    <property type="nucleotide sequence ID" value="NZ_CP066308.1"/>
</dbReference>
<keyword evidence="1" id="KW-1133">Transmembrane helix</keyword>
<dbReference type="AlphaFoldDB" id="A0A7T5EN43"/>
<keyword evidence="1" id="KW-0472">Membrane</keyword>
<accession>A0A7T5EN43</accession>
<evidence type="ECO:0000313" key="2">
    <source>
        <dbReference type="EMBL" id="QQE75678.1"/>
    </source>
</evidence>
<evidence type="ECO:0000313" key="4">
    <source>
        <dbReference type="Proteomes" id="UP000595847"/>
    </source>
</evidence>
<evidence type="ECO:0000313" key="5">
    <source>
        <dbReference type="Proteomes" id="UP000677234"/>
    </source>
</evidence>
<name>A0A7T5EN43_9BACL</name>
<organism evidence="2 4">
    <name type="scientific">Brevibacillus composti</name>
    <dbReference type="NCBI Taxonomy" id="2796470"/>
    <lineage>
        <taxon>Bacteria</taxon>
        <taxon>Bacillati</taxon>
        <taxon>Bacillota</taxon>
        <taxon>Bacilli</taxon>
        <taxon>Bacillales</taxon>
        <taxon>Paenibacillaceae</taxon>
        <taxon>Brevibacillus</taxon>
    </lineage>
</organism>
<reference evidence="3" key="2">
    <citation type="submission" date="2021-04" db="EMBL/GenBank/DDBJ databases">
        <title>Brevibacillus composti FJAT-54423, complete genome.</title>
        <authorList>
            <person name="Tang R."/>
        </authorList>
    </citation>
    <scope>NUCLEOTIDE SEQUENCE</scope>
    <source>
        <strain evidence="3">FJAT-54424</strain>
    </source>
</reference>
<dbReference type="EMBL" id="CP073708">
    <property type="protein sequence ID" value="QUO42704.1"/>
    <property type="molecule type" value="Genomic_DNA"/>
</dbReference>
<sequence length="67" mass="7910">MKKIVWTLLLLLLIAIVVCFATDRFMLAYGLIFFLMTILTAIGHVYSIDNQIYLDKKRREADDSKRW</sequence>
<dbReference type="Proteomes" id="UP000677234">
    <property type="component" value="Chromosome"/>
</dbReference>